<evidence type="ECO:0000313" key="10">
    <source>
        <dbReference type="EMBL" id="AER66626.1"/>
    </source>
</evidence>
<dbReference type="InterPro" id="IPR003439">
    <property type="entry name" value="ABC_transporter-like_ATP-bd"/>
</dbReference>
<protein>
    <submittedName>
        <fullName evidence="10">Nucleoside ABC transporter ATP-binding protein</fullName>
    </submittedName>
</protein>
<dbReference type="Pfam" id="PF00005">
    <property type="entry name" value="ABC_tran"/>
    <property type="match status" value="2"/>
</dbReference>
<dbReference type="Proteomes" id="UP000005868">
    <property type="component" value="Chromosome"/>
</dbReference>
<reference evidence="11" key="1">
    <citation type="submission" date="2011-10" db="EMBL/GenBank/DDBJ databases">
        <title>The complete genome of chromosome of Thermovirga lienii DSM 17291.</title>
        <authorList>
            <consortium name="US DOE Joint Genome Institute (JGI-PGF)"/>
            <person name="Lucas S."/>
            <person name="Copeland A."/>
            <person name="Lapidus A."/>
            <person name="Glavina del Rio T."/>
            <person name="Dalin E."/>
            <person name="Tice H."/>
            <person name="Bruce D."/>
            <person name="Goodwin L."/>
            <person name="Pitluck S."/>
            <person name="Peters L."/>
            <person name="Mikhailova N."/>
            <person name="Saunders E."/>
            <person name="Kyrpides N."/>
            <person name="Mavromatis K."/>
            <person name="Ivanova N."/>
            <person name="Last F.I."/>
            <person name="Brettin T."/>
            <person name="Detter J.C."/>
            <person name="Han C."/>
            <person name="Larimer F."/>
            <person name="Land M."/>
            <person name="Hauser L."/>
            <person name="Markowitz V."/>
            <person name="Cheng J.-F."/>
            <person name="Hugenholtz P."/>
            <person name="Woyke T."/>
            <person name="Wu D."/>
            <person name="Spring S."/>
            <person name="Schroeder M."/>
            <person name="Brambilla E.-M."/>
            <person name="Klenk H.-P."/>
            <person name="Eisen J.A."/>
        </authorList>
    </citation>
    <scope>NUCLEOTIDE SEQUENCE [LARGE SCALE GENOMIC DNA]</scope>
    <source>
        <strain evidence="11">ATCC BAA-1197 / DSM 17291 / Cas60314</strain>
    </source>
</reference>
<evidence type="ECO:0000256" key="3">
    <source>
        <dbReference type="ARBA" id="ARBA00022475"/>
    </source>
</evidence>
<dbReference type="InterPro" id="IPR003593">
    <property type="entry name" value="AAA+_ATPase"/>
</dbReference>
<evidence type="ECO:0000256" key="7">
    <source>
        <dbReference type="ARBA" id="ARBA00022967"/>
    </source>
</evidence>
<evidence type="ECO:0000256" key="1">
    <source>
        <dbReference type="ARBA" id="ARBA00004202"/>
    </source>
</evidence>
<keyword evidence="3" id="KW-1003">Cell membrane</keyword>
<evidence type="ECO:0000256" key="4">
    <source>
        <dbReference type="ARBA" id="ARBA00022737"/>
    </source>
</evidence>
<sequence length="521" mass="58029">MKANPIPLVEMKGITKGFYGIRANDEVDFDVRPGEIHTLLGENGAGKSTLMNILCGLYTPERGTIKVNGKRFIFRSPKDAINAGIGMLHQHFKLVPVMTVWENVALGDEGLPQILPKNQIIEKIKELSDLYGLKVNPTAFVWQLSIGEQQRVAIVKLLYRQARILILDEPTAVLTPQESKHLFKVIKRMAEEGHGIVFISHKLDEVLEISDRITVLRKGRNVGTVDKSEASKEKLAELMIGKKVAFIINKPIQNPGKNVLEVKDIKVLGDRGRLKVDGISFNLKQKEILGIAGVSGNGQEELAEVLTGLRKPVGGKVFVDGDDVTGGNPRDFMKRRVSYIPADRKGTGLVANMNLRENVALRKYWKSEYTKFKFFINWERIAGHTGRLVERFNVANPSLSYPVRLLSGGNMQKLMLARELSDNPRVIVAVQPTWGLDIGATHYVREVLISQREKGSGVLLITDDLEEILALSDRIAVIHGGKFVGMVNDPDKVTEEELGLMMAGTELEKYPVCDLKEDELE</sequence>
<accession>G7V9S6</accession>
<name>G7V9S6_THELD</name>
<dbReference type="PANTHER" id="PTHR43790:SF9">
    <property type="entry name" value="GALACTOFURANOSE TRANSPORTER ATP-BINDING PROTEIN YTFR"/>
    <property type="match status" value="1"/>
</dbReference>
<keyword evidence="5" id="KW-0547">Nucleotide-binding</keyword>
<keyword evidence="2" id="KW-0813">Transport</keyword>
<dbReference type="InterPro" id="IPR027417">
    <property type="entry name" value="P-loop_NTPase"/>
</dbReference>
<keyword evidence="8" id="KW-0472">Membrane</keyword>
<dbReference type="GO" id="GO:0005524">
    <property type="term" value="F:ATP binding"/>
    <property type="evidence" value="ECO:0007669"/>
    <property type="project" value="UniProtKB-KW"/>
</dbReference>
<dbReference type="KEGG" id="tli:Tlie_0893"/>
<dbReference type="SMART" id="SM00382">
    <property type="entry name" value="AAA"/>
    <property type="match status" value="1"/>
</dbReference>
<evidence type="ECO:0000259" key="9">
    <source>
        <dbReference type="PROSITE" id="PS50893"/>
    </source>
</evidence>
<evidence type="ECO:0000256" key="5">
    <source>
        <dbReference type="ARBA" id="ARBA00022741"/>
    </source>
</evidence>
<dbReference type="FunFam" id="3.40.50.300:FF:000127">
    <property type="entry name" value="Ribose import ATP-binding protein RbsA"/>
    <property type="match status" value="1"/>
</dbReference>
<evidence type="ECO:0000313" key="11">
    <source>
        <dbReference type="Proteomes" id="UP000005868"/>
    </source>
</evidence>
<gene>
    <name evidence="10" type="ordered locus">Tlie_0893</name>
</gene>
<dbReference type="CDD" id="cd03216">
    <property type="entry name" value="ABC_Carb_Monos_I"/>
    <property type="match status" value="1"/>
</dbReference>
<dbReference type="PROSITE" id="PS50893">
    <property type="entry name" value="ABC_TRANSPORTER_2"/>
    <property type="match status" value="2"/>
</dbReference>
<keyword evidence="11" id="KW-1185">Reference proteome</keyword>
<evidence type="ECO:0000256" key="2">
    <source>
        <dbReference type="ARBA" id="ARBA00022448"/>
    </source>
</evidence>
<dbReference type="InterPro" id="IPR017871">
    <property type="entry name" value="ABC_transporter-like_CS"/>
</dbReference>
<organism evidence="10 11">
    <name type="scientific">Thermovirga lienii (strain ATCC BAA-1197 / DSM 17291 / Cas60314)</name>
    <dbReference type="NCBI Taxonomy" id="580340"/>
    <lineage>
        <taxon>Bacteria</taxon>
        <taxon>Thermotogati</taxon>
        <taxon>Synergistota</taxon>
        <taxon>Synergistia</taxon>
        <taxon>Synergistales</taxon>
        <taxon>Thermovirgaceae</taxon>
        <taxon>Thermovirga</taxon>
    </lineage>
</organism>
<dbReference type="STRING" id="580340.Tlie_0893"/>
<feature type="domain" description="ABC transporter" evidence="9">
    <location>
        <begin position="260"/>
        <end position="505"/>
    </location>
</feature>
<dbReference type="GO" id="GO:0016887">
    <property type="term" value="F:ATP hydrolysis activity"/>
    <property type="evidence" value="ECO:0007669"/>
    <property type="project" value="InterPro"/>
</dbReference>
<evidence type="ECO:0000256" key="8">
    <source>
        <dbReference type="ARBA" id="ARBA00023136"/>
    </source>
</evidence>
<keyword evidence="7" id="KW-1278">Translocase</keyword>
<dbReference type="AlphaFoldDB" id="G7V9S6"/>
<dbReference type="eggNOG" id="COG3845">
    <property type="taxonomic scope" value="Bacteria"/>
</dbReference>
<dbReference type="Gene3D" id="3.40.50.300">
    <property type="entry name" value="P-loop containing nucleotide triphosphate hydrolases"/>
    <property type="match status" value="2"/>
</dbReference>
<dbReference type="HOGENOM" id="CLU_000604_92_0_0"/>
<dbReference type="InterPro" id="IPR050107">
    <property type="entry name" value="ABC_carbohydrate_import_ATPase"/>
</dbReference>
<dbReference type="PROSITE" id="PS00211">
    <property type="entry name" value="ABC_TRANSPORTER_1"/>
    <property type="match status" value="1"/>
</dbReference>
<dbReference type="PANTHER" id="PTHR43790">
    <property type="entry name" value="CARBOHYDRATE TRANSPORT ATP-BINDING PROTEIN MG119-RELATED"/>
    <property type="match status" value="1"/>
</dbReference>
<dbReference type="CDD" id="cd03215">
    <property type="entry name" value="ABC_Carb_Monos_II"/>
    <property type="match status" value="1"/>
</dbReference>
<dbReference type="GO" id="GO:0005886">
    <property type="term" value="C:plasma membrane"/>
    <property type="evidence" value="ECO:0007669"/>
    <property type="project" value="UniProtKB-SubCell"/>
</dbReference>
<dbReference type="SUPFAM" id="SSF52540">
    <property type="entry name" value="P-loop containing nucleoside triphosphate hydrolases"/>
    <property type="match status" value="2"/>
</dbReference>
<comment type="subcellular location">
    <subcellularLocation>
        <location evidence="1">Cell membrane</location>
        <topology evidence="1">Peripheral membrane protein</topology>
    </subcellularLocation>
</comment>
<proteinExistence type="predicted"/>
<keyword evidence="4" id="KW-0677">Repeat</keyword>
<keyword evidence="6 10" id="KW-0067">ATP-binding</keyword>
<evidence type="ECO:0000256" key="6">
    <source>
        <dbReference type="ARBA" id="ARBA00022840"/>
    </source>
</evidence>
<dbReference type="EMBL" id="CP003096">
    <property type="protein sequence ID" value="AER66626.1"/>
    <property type="molecule type" value="Genomic_DNA"/>
</dbReference>
<feature type="domain" description="ABC transporter" evidence="9">
    <location>
        <begin position="9"/>
        <end position="243"/>
    </location>
</feature>
<reference evidence="10 11" key="2">
    <citation type="journal article" date="2012" name="Stand. Genomic Sci.">
        <title>Genome sequence of the moderately thermophilic, amino-acid-degrading and sulfur-reducing bacterium Thermovirga lienii type strain (Cas60314(T)).</title>
        <authorList>
            <person name="Goker M."/>
            <person name="Saunders E."/>
            <person name="Lapidus A."/>
            <person name="Nolan M."/>
            <person name="Lucas S."/>
            <person name="Hammon N."/>
            <person name="Deshpande S."/>
            <person name="Cheng J.F."/>
            <person name="Han C."/>
            <person name="Tapia R."/>
            <person name="Goodwin L.A."/>
            <person name="Pitluck S."/>
            <person name="Liolios K."/>
            <person name="Mavromatis K."/>
            <person name="Pagani I."/>
            <person name="Ivanova N."/>
            <person name="Mikhailova N."/>
            <person name="Pati A."/>
            <person name="Chen A."/>
            <person name="Palaniappan K."/>
            <person name="Land M."/>
            <person name="Chang Y.J."/>
            <person name="Jeffries C.D."/>
            <person name="Brambilla E.M."/>
            <person name="Rohde M."/>
            <person name="Spring S."/>
            <person name="Detter J.C."/>
            <person name="Woyke T."/>
            <person name="Bristow J."/>
            <person name="Eisen J.A."/>
            <person name="Markowitz V."/>
            <person name="Hugenholtz P."/>
            <person name="Kyrpides N.C."/>
            <person name="Klenk H.P."/>
        </authorList>
    </citation>
    <scope>NUCLEOTIDE SEQUENCE [LARGE SCALE GENOMIC DNA]</scope>
    <source>
        <strain evidence="11">ATCC BAA-1197 / DSM 17291 / Cas60314</strain>
    </source>
</reference>